<dbReference type="GO" id="GO:0006085">
    <property type="term" value="P:acetyl-CoA biosynthetic process"/>
    <property type="evidence" value="ECO:0007669"/>
    <property type="project" value="UniProtKB-UniRule"/>
</dbReference>
<feature type="binding site" evidence="9">
    <location>
        <position position="15"/>
    </location>
    <ligand>
        <name>ATP</name>
        <dbReference type="ChEBI" id="CHEBI:30616"/>
    </ligand>
</feature>
<dbReference type="InterPro" id="IPR000890">
    <property type="entry name" value="Aliphatic_acid_kin_short-chain"/>
</dbReference>
<keyword evidence="8 9" id="KW-0460">Magnesium</keyword>
<evidence type="ECO:0000256" key="10">
    <source>
        <dbReference type="RuleBase" id="RU003835"/>
    </source>
</evidence>
<evidence type="ECO:0000256" key="5">
    <source>
        <dbReference type="ARBA" id="ARBA00022741"/>
    </source>
</evidence>
<evidence type="ECO:0000256" key="8">
    <source>
        <dbReference type="ARBA" id="ARBA00022842"/>
    </source>
</evidence>
<organism evidence="11 12">
    <name type="scientific">Roseicyclus mahoneyensis</name>
    <dbReference type="NCBI Taxonomy" id="164332"/>
    <lineage>
        <taxon>Bacteria</taxon>
        <taxon>Pseudomonadati</taxon>
        <taxon>Pseudomonadota</taxon>
        <taxon>Alphaproteobacteria</taxon>
        <taxon>Rhodobacterales</taxon>
        <taxon>Roseobacteraceae</taxon>
        <taxon>Roseicyclus</taxon>
    </lineage>
</organism>
<evidence type="ECO:0000256" key="2">
    <source>
        <dbReference type="ARBA" id="ARBA00022490"/>
    </source>
</evidence>
<feature type="binding site" evidence="9">
    <location>
        <begin position="201"/>
        <end position="205"/>
    </location>
    <ligand>
        <name>ATP</name>
        <dbReference type="ChEBI" id="CHEBI:30616"/>
    </ligand>
</feature>
<dbReference type="EMBL" id="QGGW01000010">
    <property type="protein sequence ID" value="PWK58071.1"/>
    <property type="molecule type" value="Genomic_DNA"/>
</dbReference>
<name>A0A316GAX9_9RHOB</name>
<keyword evidence="4 9" id="KW-0479">Metal-binding</keyword>
<dbReference type="PROSITE" id="PS01075">
    <property type="entry name" value="ACETATE_KINASE_1"/>
    <property type="match status" value="1"/>
</dbReference>
<evidence type="ECO:0000256" key="1">
    <source>
        <dbReference type="ARBA" id="ARBA00008748"/>
    </source>
</evidence>
<feature type="active site" description="Proton donor/acceptor" evidence="9">
    <location>
        <position position="143"/>
    </location>
</feature>
<comment type="similarity">
    <text evidence="1 9 10">Belongs to the acetokinase family.</text>
</comment>
<dbReference type="OrthoDB" id="9802453at2"/>
<dbReference type="NCBIfam" id="TIGR00016">
    <property type="entry name" value="ackA"/>
    <property type="match status" value="1"/>
</dbReference>
<accession>A0A316GAX9</accession>
<keyword evidence="12" id="KW-1185">Reference proteome</keyword>
<keyword evidence="2 9" id="KW-0963">Cytoplasm</keyword>
<dbReference type="PANTHER" id="PTHR21060">
    <property type="entry name" value="ACETATE KINASE"/>
    <property type="match status" value="1"/>
</dbReference>
<dbReference type="GO" id="GO:0006083">
    <property type="term" value="P:acetate metabolic process"/>
    <property type="evidence" value="ECO:0007669"/>
    <property type="project" value="TreeGrafter"/>
</dbReference>
<comment type="caution">
    <text evidence="11">The sequence shown here is derived from an EMBL/GenBank/DDBJ whole genome shotgun (WGS) entry which is preliminary data.</text>
</comment>
<comment type="pathway">
    <text evidence="9">Metabolic intermediate biosynthesis; acetyl-CoA biosynthesis; acetyl-CoA from acetate: step 1/2.</text>
</comment>
<sequence>MSLILTLNAGSSSIKFGLYAPSDEPREEARGQIDALGPEARLVIEAGGVETSEVIGPADHATGLARLIAALGPLCAARQIAAVGHRVVHGGPDIDGPRVLTPALVAQLDALAPLAPLHQPHNLAGVRAALAAFPEAVQVAAFDTAFHRGHPFVNDTFALPRRFFEAGVRRYGFHGLSYDYIAGRLRAVHPRLFEGRVIVAHLGNGASLCALEGGRSVASTMGFSALDGMPMGTRVGQLDPGVVLFLLDQGMTAGQITDLLYKESGLKGLSGISHDMRVLLASEAREAEEAIAYYSFRLAREIGGLAAALGGIDALVFTGGIGENAGPIRARAVAKLGFLGLAVDADRNAVNAATIHAGRVPILVMATDEERIIARACARALLTKGAEGENWIPCVSS</sequence>
<keyword evidence="6 9" id="KW-0418">Kinase</keyword>
<comment type="cofactor">
    <cofactor evidence="9">
        <name>Mg(2+)</name>
        <dbReference type="ChEBI" id="CHEBI:18420"/>
    </cofactor>
    <cofactor evidence="9">
        <name>Mn(2+)</name>
        <dbReference type="ChEBI" id="CHEBI:29035"/>
    </cofactor>
    <text evidence="9">Mg(2+). Can also accept Mn(2+).</text>
</comment>
<feature type="binding site" evidence="9">
    <location>
        <begin position="320"/>
        <end position="324"/>
    </location>
    <ligand>
        <name>ATP</name>
        <dbReference type="ChEBI" id="CHEBI:30616"/>
    </ligand>
</feature>
<feature type="binding site" evidence="9">
    <location>
        <position position="8"/>
    </location>
    <ligand>
        <name>Mg(2+)</name>
        <dbReference type="ChEBI" id="CHEBI:18420"/>
    </ligand>
</feature>
<feature type="binding site" evidence="9">
    <location>
        <begin position="275"/>
        <end position="277"/>
    </location>
    <ligand>
        <name>ATP</name>
        <dbReference type="ChEBI" id="CHEBI:30616"/>
    </ligand>
</feature>
<reference evidence="11 12" key="1">
    <citation type="submission" date="2018-05" db="EMBL/GenBank/DDBJ databases">
        <title>Genomic Encyclopedia of Type Strains, Phase IV (KMG-IV): sequencing the most valuable type-strain genomes for metagenomic binning, comparative biology and taxonomic classification.</title>
        <authorList>
            <person name="Goeker M."/>
        </authorList>
    </citation>
    <scope>NUCLEOTIDE SEQUENCE [LARGE SCALE GENOMIC DNA]</scope>
    <source>
        <strain evidence="11 12">DSM 16097</strain>
    </source>
</reference>
<feature type="site" description="Transition state stabilizer" evidence="9">
    <location>
        <position position="234"/>
    </location>
</feature>
<dbReference type="PIRSF" id="PIRSF000722">
    <property type="entry name" value="Acetate_prop_kin"/>
    <property type="match status" value="1"/>
</dbReference>
<dbReference type="InterPro" id="IPR043129">
    <property type="entry name" value="ATPase_NBD"/>
</dbReference>
<comment type="function">
    <text evidence="9">Catalyzes the formation of acetyl phosphate from acetate and ATP. Can also catalyze the reverse reaction.</text>
</comment>
<dbReference type="RefSeq" id="WP_109670160.1">
    <property type="nucleotide sequence ID" value="NZ_QGGW01000010.1"/>
</dbReference>
<evidence type="ECO:0000256" key="4">
    <source>
        <dbReference type="ARBA" id="ARBA00022723"/>
    </source>
</evidence>
<dbReference type="AlphaFoldDB" id="A0A316GAX9"/>
<protein>
    <recommendedName>
        <fullName evidence="9">Acetate kinase</fullName>
        <ecNumber evidence="9">2.7.2.1</ecNumber>
    </recommendedName>
    <alternativeName>
        <fullName evidence="9">Acetokinase</fullName>
    </alternativeName>
</protein>
<dbReference type="GO" id="GO:0005829">
    <property type="term" value="C:cytosol"/>
    <property type="evidence" value="ECO:0007669"/>
    <property type="project" value="TreeGrafter"/>
</dbReference>
<keyword evidence="7 9" id="KW-0067">ATP-binding</keyword>
<evidence type="ECO:0000256" key="7">
    <source>
        <dbReference type="ARBA" id="ARBA00022840"/>
    </source>
</evidence>
<proteinExistence type="inferred from homology"/>
<comment type="catalytic activity">
    <reaction evidence="9">
        <text>acetate + ATP = acetyl phosphate + ADP</text>
        <dbReference type="Rhea" id="RHEA:11352"/>
        <dbReference type="ChEBI" id="CHEBI:22191"/>
        <dbReference type="ChEBI" id="CHEBI:30089"/>
        <dbReference type="ChEBI" id="CHEBI:30616"/>
        <dbReference type="ChEBI" id="CHEBI:456216"/>
        <dbReference type="EC" id="2.7.2.1"/>
    </reaction>
</comment>
<dbReference type="PANTHER" id="PTHR21060:SF21">
    <property type="entry name" value="ACETATE KINASE"/>
    <property type="match status" value="1"/>
</dbReference>
<evidence type="ECO:0000256" key="9">
    <source>
        <dbReference type="HAMAP-Rule" id="MF_00020"/>
    </source>
</evidence>
<comment type="subcellular location">
    <subcellularLocation>
        <location evidence="9">Cytoplasm</location>
    </subcellularLocation>
</comment>
<dbReference type="InterPro" id="IPR023865">
    <property type="entry name" value="Aliphatic_acid_kinase_CS"/>
</dbReference>
<dbReference type="SUPFAM" id="SSF53067">
    <property type="entry name" value="Actin-like ATPase domain"/>
    <property type="match status" value="2"/>
</dbReference>
<evidence type="ECO:0000313" key="11">
    <source>
        <dbReference type="EMBL" id="PWK58071.1"/>
    </source>
</evidence>
<feature type="site" description="Transition state stabilizer" evidence="9">
    <location>
        <position position="174"/>
    </location>
</feature>
<dbReference type="PRINTS" id="PR00471">
    <property type="entry name" value="ACETATEKNASE"/>
</dbReference>
<comment type="subunit">
    <text evidence="9">Homodimer.</text>
</comment>
<dbReference type="InterPro" id="IPR004372">
    <property type="entry name" value="Ac/propionate_kinase"/>
</dbReference>
<dbReference type="Gene3D" id="3.30.420.40">
    <property type="match status" value="2"/>
</dbReference>
<dbReference type="Proteomes" id="UP000245708">
    <property type="component" value="Unassembled WGS sequence"/>
</dbReference>
<dbReference type="GO" id="GO:0008776">
    <property type="term" value="F:acetate kinase activity"/>
    <property type="evidence" value="ECO:0007669"/>
    <property type="project" value="UniProtKB-UniRule"/>
</dbReference>
<dbReference type="GO" id="GO:0000287">
    <property type="term" value="F:magnesium ion binding"/>
    <property type="evidence" value="ECO:0007669"/>
    <property type="project" value="UniProtKB-UniRule"/>
</dbReference>
<gene>
    <name evidence="9" type="primary">ackA</name>
    <name evidence="11" type="ORF">C7455_11012</name>
</gene>
<feature type="binding site" evidence="9">
    <location>
        <position position="369"/>
    </location>
    <ligand>
        <name>Mg(2+)</name>
        <dbReference type="ChEBI" id="CHEBI:18420"/>
    </ligand>
</feature>
<dbReference type="Pfam" id="PF00871">
    <property type="entry name" value="Acetate_kinase"/>
    <property type="match status" value="1"/>
</dbReference>
<feature type="binding site" evidence="9">
    <location>
        <position position="86"/>
    </location>
    <ligand>
        <name>substrate</name>
    </ligand>
</feature>
<dbReference type="HAMAP" id="MF_00020">
    <property type="entry name" value="Acetate_kinase"/>
    <property type="match status" value="1"/>
</dbReference>
<dbReference type="UniPathway" id="UPA00340">
    <property type="reaction ID" value="UER00458"/>
</dbReference>
<keyword evidence="3 9" id="KW-0808">Transferase</keyword>
<dbReference type="PROSITE" id="PS01076">
    <property type="entry name" value="ACETATE_KINASE_2"/>
    <property type="match status" value="1"/>
</dbReference>
<dbReference type="GO" id="GO:0005524">
    <property type="term" value="F:ATP binding"/>
    <property type="evidence" value="ECO:0007669"/>
    <property type="project" value="UniProtKB-KW"/>
</dbReference>
<keyword evidence="5 9" id="KW-0547">Nucleotide-binding</keyword>
<evidence type="ECO:0000256" key="6">
    <source>
        <dbReference type="ARBA" id="ARBA00022777"/>
    </source>
</evidence>
<dbReference type="EC" id="2.7.2.1" evidence="9"/>
<evidence type="ECO:0000313" key="12">
    <source>
        <dbReference type="Proteomes" id="UP000245708"/>
    </source>
</evidence>
<evidence type="ECO:0000256" key="3">
    <source>
        <dbReference type="ARBA" id="ARBA00022679"/>
    </source>
</evidence>